<dbReference type="Gene3D" id="1.10.472.80">
    <property type="entry name" value="Ypt/Rab-GAP domain of gyp1p, domain 3"/>
    <property type="match status" value="1"/>
</dbReference>
<dbReference type="InterPro" id="IPR000195">
    <property type="entry name" value="Rab-GAP-TBC_dom"/>
</dbReference>
<gene>
    <name evidence="8" type="ORF">LOD99_14014</name>
</gene>
<keyword evidence="4" id="KW-0472">Membrane</keyword>
<dbReference type="InterPro" id="IPR035969">
    <property type="entry name" value="Rab-GAP_TBC_sf"/>
</dbReference>
<evidence type="ECO:0000256" key="3">
    <source>
        <dbReference type="ARBA" id="ARBA00023018"/>
    </source>
</evidence>
<keyword evidence="9" id="KW-1185">Reference proteome</keyword>
<dbReference type="SMART" id="SM00584">
    <property type="entry name" value="TLDc"/>
    <property type="match status" value="1"/>
</dbReference>
<dbReference type="PANTHER" id="PTHR23354:SF122">
    <property type="entry name" value="GTPASE-ACTIVATING PROTEIN SKYWALKER"/>
    <property type="match status" value="1"/>
</dbReference>
<dbReference type="GO" id="GO:0030659">
    <property type="term" value="C:cytoplasmic vesicle membrane"/>
    <property type="evidence" value="ECO:0007669"/>
    <property type="project" value="UniProtKB-SubCell"/>
</dbReference>
<evidence type="ECO:0000313" key="8">
    <source>
        <dbReference type="EMBL" id="KAI6660428.1"/>
    </source>
</evidence>
<name>A0AAV7KHT0_9METZ</name>
<keyword evidence="5" id="KW-0968">Cytoplasmic vesicle</keyword>
<evidence type="ECO:0000256" key="2">
    <source>
        <dbReference type="ARBA" id="ARBA00004184"/>
    </source>
</evidence>
<dbReference type="PROSITE" id="PS51886">
    <property type="entry name" value="TLDC"/>
    <property type="match status" value="1"/>
</dbReference>
<evidence type="ECO:0000256" key="1">
    <source>
        <dbReference type="ARBA" id="ARBA00004156"/>
    </source>
</evidence>
<evidence type="ECO:0000256" key="6">
    <source>
        <dbReference type="ARBA" id="ARBA00034103"/>
    </source>
</evidence>
<dbReference type="EMBL" id="JAKMXF010000033">
    <property type="protein sequence ID" value="KAI6660428.1"/>
    <property type="molecule type" value="Genomic_DNA"/>
</dbReference>
<reference evidence="8 9" key="1">
    <citation type="journal article" date="2023" name="BMC Biol.">
        <title>The compact genome of the sponge Oopsacas minuta (Hexactinellida) is lacking key metazoan core genes.</title>
        <authorList>
            <person name="Santini S."/>
            <person name="Schenkelaars Q."/>
            <person name="Jourda C."/>
            <person name="Duchesne M."/>
            <person name="Belahbib H."/>
            <person name="Rocher C."/>
            <person name="Selva M."/>
            <person name="Riesgo A."/>
            <person name="Vervoort M."/>
            <person name="Leys S.P."/>
            <person name="Kodjabachian L."/>
            <person name="Le Bivic A."/>
            <person name="Borchiellini C."/>
            <person name="Claverie J.M."/>
            <person name="Renard E."/>
        </authorList>
    </citation>
    <scope>NUCLEOTIDE SEQUENCE [LARGE SCALE GENOMIC DNA]</scope>
    <source>
        <strain evidence="8">SPO-2</strain>
    </source>
</reference>
<proteinExistence type="predicted"/>
<dbReference type="GO" id="GO:0045202">
    <property type="term" value="C:synapse"/>
    <property type="evidence" value="ECO:0007669"/>
    <property type="project" value="UniProtKB-SubCell"/>
</dbReference>
<protein>
    <recommendedName>
        <fullName evidence="7">TLDc domain-containing protein</fullName>
    </recommendedName>
</protein>
<dbReference type="PANTHER" id="PTHR23354">
    <property type="entry name" value="NUCLEOLAR PROTEIN 7/ESTROGEN RECEPTOR COACTIVATOR-RELATED"/>
    <property type="match status" value="1"/>
</dbReference>
<sequence>MNIHPRFNTRQFSTMSFEEIDIGSFSTAKATPLPPLKEQYICFSEFADTVRIVTPHQILKPQADREWPTDPVSLLELTLDGFPSAKLKKHVRKFVPCEFRRKMWLILSGGDRMMQKYPSYYLDQSAKVQHVGVPPSFGNPYDTEIFPLTKEGHDCRDRVLRVIAVSQPNITYCPLLAVTVSMLLCFMGEEESFFVILGLFESEKLEHSRPGVIAERNTLGDLTYNKARAVWKALYQIAYSVDPEASLNSLYPLFENWEAWIFQCLFFWALVRILDCYFVEGPKIFYRIGVSIVILFHKYVLKPGNKDLVNLKEELRHFASHLPVSDTELLDTGFNIPNLSRSLIQKFYKRHVLLNLSRISSNPDQIVIPAPKPDKASKIIATEEDWFNLWQWLPERFQICAPQKIFESEIHGYNLTRLYEVLEDTEPFILLIKTVKKEVFGAYCSVSLTNRFKEGELHFFGTGETFLFSFCFSPPKKFPWVGLHQSKGVTDMFLAGNDSYIVVGGGDGGFGIYLDHELNNGSTTTCSTFNNSPLCPTPNGEFTCTAVEVYGFSDEDV</sequence>
<dbReference type="AlphaFoldDB" id="A0AAV7KHT0"/>
<accession>A0AAV7KHT0</accession>
<keyword evidence="3" id="KW-0770">Synapse</keyword>
<dbReference type="InterPro" id="IPR006571">
    <property type="entry name" value="TLDc_dom"/>
</dbReference>
<dbReference type="Proteomes" id="UP001165289">
    <property type="component" value="Unassembled WGS sequence"/>
</dbReference>
<dbReference type="SUPFAM" id="SSF47923">
    <property type="entry name" value="Ypt/Rab-GAP domain of gyp1p"/>
    <property type="match status" value="1"/>
</dbReference>
<dbReference type="GO" id="GO:0012505">
    <property type="term" value="C:endomembrane system"/>
    <property type="evidence" value="ECO:0007669"/>
    <property type="project" value="UniProtKB-SubCell"/>
</dbReference>
<evidence type="ECO:0000259" key="7">
    <source>
        <dbReference type="PROSITE" id="PS51886"/>
    </source>
</evidence>
<comment type="subcellular location">
    <subcellularLocation>
        <location evidence="1">Cytoplasmic vesicle membrane</location>
    </subcellularLocation>
    <subcellularLocation>
        <location evidence="2">Endomembrane system</location>
        <topology evidence="2">Peripheral membrane protein</topology>
    </subcellularLocation>
    <subcellularLocation>
        <location evidence="6">Synapse</location>
    </subcellularLocation>
</comment>
<evidence type="ECO:0000256" key="5">
    <source>
        <dbReference type="ARBA" id="ARBA00023329"/>
    </source>
</evidence>
<evidence type="ECO:0000313" key="9">
    <source>
        <dbReference type="Proteomes" id="UP001165289"/>
    </source>
</evidence>
<evidence type="ECO:0000256" key="4">
    <source>
        <dbReference type="ARBA" id="ARBA00023136"/>
    </source>
</evidence>
<organism evidence="8 9">
    <name type="scientific">Oopsacas minuta</name>
    <dbReference type="NCBI Taxonomy" id="111878"/>
    <lineage>
        <taxon>Eukaryota</taxon>
        <taxon>Metazoa</taxon>
        <taxon>Porifera</taxon>
        <taxon>Hexactinellida</taxon>
        <taxon>Hexasterophora</taxon>
        <taxon>Lyssacinosida</taxon>
        <taxon>Leucopsacidae</taxon>
        <taxon>Oopsacas</taxon>
    </lineage>
</organism>
<dbReference type="Pfam" id="PF07534">
    <property type="entry name" value="TLD"/>
    <property type="match status" value="1"/>
</dbReference>
<comment type="caution">
    <text evidence="8">The sequence shown here is derived from an EMBL/GenBank/DDBJ whole genome shotgun (WGS) entry which is preliminary data.</text>
</comment>
<dbReference type="Gene3D" id="1.10.8.270">
    <property type="entry name" value="putative rabgap domain of human tbc1 domain family member 14 like domains"/>
    <property type="match status" value="1"/>
</dbReference>
<feature type="domain" description="TLDc" evidence="7">
    <location>
        <begin position="379"/>
        <end position="553"/>
    </location>
</feature>
<dbReference type="Pfam" id="PF00566">
    <property type="entry name" value="RabGAP-TBC"/>
    <property type="match status" value="1"/>
</dbReference>